<evidence type="ECO:0000313" key="3">
    <source>
        <dbReference type="Proteomes" id="UP001626549"/>
    </source>
</evidence>
<dbReference type="Gene3D" id="3.10.310.10">
    <property type="entry name" value="Diaminopimelate Epimerase, Chain A, domain 1"/>
    <property type="match status" value="2"/>
</dbReference>
<gene>
    <name evidence="2" type="ORF">R0137_13865</name>
</gene>
<dbReference type="RefSeq" id="WP_407327006.1">
    <property type="nucleotide sequence ID" value="NZ_CP136865.1"/>
</dbReference>
<dbReference type="PIRSF" id="PIRSF016184">
    <property type="entry name" value="PhzC_PhzF"/>
    <property type="match status" value="1"/>
</dbReference>
<proteinExistence type="inferred from homology"/>
<sequence>MSTSLNFSQVDVFSSEAYRGNPVAVVHDADVLSVDQMACFARWTNLSETTFLLTPTNMEADYRLRIFTPAGELPFAGHPTLGSCHAWLEAGGEARDSQVVMQECEAGLVRIRRSDQGLAFAAPPVLRSGALEPEFLQRLMTALKLPGEALVAHQWVDNGPGWCALQLDSAQRVLDADPDMYGLGDACLGLVGAYPESAETDFEVRAFVPSLGVPEDPVTGSLNASIAQWLIREGRAPNNYVASQGTVIGRAGRIQVIGDQDTVWIGGQTMTCIHGRATF</sequence>
<dbReference type="Proteomes" id="UP001626549">
    <property type="component" value="Chromosome"/>
</dbReference>
<reference evidence="2 3" key="1">
    <citation type="submission" date="2023-10" db="EMBL/GenBank/DDBJ databases">
        <title>Two novel species belonging to the OM43/NOR5 clade.</title>
        <authorList>
            <person name="Park M."/>
        </authorList>
    </citation>
    <scope>NUCLEOTIDE SEQUENCE [LARGE SCALE GENOMIC DNA]</scope>
    <source>
        <strain evidence="2 3">IMCC45268</strain>
    </source>
</reference>
<dbReference type="EMBL" id="CP136865">
    <property type="protein sequence ID" value="WOJ96326.1"/>
    <property type="molecule type" value="Genomic_DNA"/>
</dbReference>
<evidence type="ECO:0000256" key="1">
    <source>
        <dbReference type="ARBA" id="ARBA00008270"/>
    </source>
</evidence>
<accession>A0ABZ0IAE9</accession>
<organism evidence="2 3">
    <name type="scientific">Congregibacter brevis</name>
    <dbReference type="NCBI Taxonomy" id="3081201"/>
    <lineage>
        <taxon>Bacteria</taxon>
        <taxon>Pseudomonadati</taxon>
        <taxon>Pseudomonadota</taxon>
        <taxon>Gammaproteobacteria</taxon>
        <taxon>Cellvibrionales</taxon>
        <taxon>Halieaceae</taxon>
        <taxon>Congregibacter</taxon>
    </lineage>
</organism>
<dbReference type="Pfam" id="PF02567">
    <property type="entry name" value="PhzC-PhzF"/>
    <property type="match status" value="1"/>
</dbReference>
<protein>
    <submittedName>
        <fullName evidence="2">PhzF family phenazine biosynthesis protein</fullName>
    </submittedName>
</protein>
<dbReference type="SUPFAM" id="SSF54506">
    <property type="entry name" value="Diaminopimelate epimerase-like"/>
    <property type="match status" value="1"/>
</dbReference>
<dbReference type="NCBIfam" id="TIGR00654">
    <property type="entry name" value="PhzF_family"/>
    <property type="match status" value="1"/>
</dbReference>
<dbReference type="InterPro" id="IPR003719">
    <property type="entry name" value="Phenazine_PhzF-like"/>
</dbReference>
<keyword evidence="3" id="KW-1185">Reference proteome</keyword>
<comment type="similarity">
    <text evidence="1">Belongs to the PhzF family.</text>
</comment>
<name>A0ABZ0IAE9_9GAMM</name>
<dbReference type="PANTHER" id="PTHR13774">
    <property type="entry name" value="PHENAZINE BIOSYNTHESIS PROTEIN"/>
    <property type="match status" value="1"/>
</dbReference>
<dbReference type="PANTHER" id="PTHR13774:SF32">
    <property type="entry name" value="ANTISENSE-ENHANCING SEQUENCE 1"/>
    <property type="match status" value="1"/>
</dbReference>
<evidence type="ECO:0000313" key="2">
    <source>
        <dbReference type="EMBL" id="WOJ96326.1"/>
    </source>
</evidence>